<feature type="non-terminal residue" evidence="1">
    <location>
        <position position="91"/>
    </location>
</feature>
<name>A0ACA9PFZ6_9GLOM</name>
<dbReference type="EMBL" id="CAJVPW010025486">
    <property type="protein sequence ID" value="CAG8708890.1"/>
    <property type="molecule type" value="Genomic_DNA"/>
</dbReference>
<dbReference type="Proteomes" id="UP000789366">
    <property type="component" value="Unassembled WGS sequence"/>
</dbReference>
<organism evidence="1 2">
    <name type="scientific">Cetraspora pellucida</name>
    <dbReference type="NCBI Taxonomy" id="1433469"/>
    <lineage>
        <taxon>Eukaryota</taxon>
        <taxon>Fungi</taxon>
        <taxon>Fungi incertae sedis</taxon>
        <taxon>Mucoromycota</taxon>
        <taxon>Glomeromycotina</taxon>
        <taxon>Glomeromycetes</taxon>
        <taxon>Diversisporales</taxon>
        <taxon>Gigasporaceae</taxon>
        <taxon>Cetraspora</taxon>
    </lineage>
</organism>
<keyword evidence="2" id="KW-1185">Reference proteome</keyword>
<comment type="caution">
    <text evidence="1">The sequence shown here is derived from an EMBL/GenBank/DDBJ whole genome shotgun (WGS) entry which is preliminary data.</text>
</comment>
<evidence type="ECO:0000313" key="2">
    <source>
        <dbReference type="Proteomes" id="UP000789366"/>
    </source>
</evidence>
<gene>
    <name evidence="1" type="ORF">SPELUC_LOCUS11691</name>
</gene>
<accession>A0ACA9PFZ6</accession>
<sequence length="91" mass="10442">LLKSFHQTTNLMLNDIMNVIETLDLLDPMQVEEFLKIPDENIVYEVLSNDKIISILVETFRTNNSTTTDMEDVKDEDNNLEILLVNANTAN</sequence>
<evidence type="ECO:0000313" key="1">
    <source>
        <dbReference type="EMBL" id="CAG8708890.1"/>
    </source>
</evidence>
<feature type="non-terminal residue" evidence="1">
    <location>
        <position position="1"/>
    </location>
</feature>
<protein>
    <submittedName>
        <fullName evidence="1">4607_t:CDS:1</fullName>
    </submittedName>
</protein>
<proteinExistence type="predicted"/>
<reference evidence="1" key="1">
    <citation type="submission" date="2021-06" db="EMBL/GenBank/DDBJ databases">
        <authorList>
            <person name="Kallberg Y."/>
            <person name="Tangrot J."/>
            <person name="Rosling A."/>
        </authorList>
    </citation>
    <scope>NUCLEOTIDE SEQUENCE</scope>
    <source>
        <strain evidence="1">28 12/20/2015</strain>
    </source>
</reference>